<dbReference type="InterPro" id="IPR000515">
    <property type="entry name" value="MetI-like"/>
</dbReference>
<dbReference type="Pfam" id="PF00528">
    <property type="entry name" value="BPD_transp_1"/>
    <property type="match status" value="1"/>
</dbReference>
<dbReference type="SUPFAM" id="SSF161098">
    <property type="entry name" value="MetI-like"/>
    <property type="match status" value="1"/>
</dbReference>
<feature type="transmembrane region" description="Helical" evidence="7">
    <location>
        <begin position="80"/>
        <end position="96"/>
    </location>
</feature>
<sequence>MKLSQGERLFTWINYTLLSVFGLLALAPFIHILAQSFSSYRAIMSGEVGLWPVDFTNYAYKEVFGDSSFIRSFVVSVERTALGTAVNVVLTCLLAYPLSRAYIRGRNAIIFMMVFTMIFSGGMIPTYLLVKAAGLLNSFWAYIIPGALSAFNVIIMKNFFQSVPLELEESAKMDGCSNLGIMFRIFVPLSMPAIATIALFHGVSHWNSFFDAVLYVNDKSLMPLQVYLRNLIQFNTTDIHLNDSLEQQLLALESIKGATIIVSTVPMLIVYPWLQKYFVKGIMMGSVKG</sequence>
<evidence type="ECO:0000256" key="5">
    <source>
        <dbReference type="ARBA" id="ARBA00022989"/>
    </source>
</evidence>
<evidence type="ECO:0000256" key="6">
    <source>
        <dbReference type="ARBA" id="ARBA00023136"/>
    </source>
</evidence>
<keyword evidence="3" id="KW-1003">Cell membrane</keyword>
<dbReference type="EMBL" id="SIRE01000026">
    <property type="protein sequence ID" value="TBL71463.1"/>
    <property type="molecule type" value="Genomic_DNA"/>
</dbReference>
<dbReference type="AlphaFoldDB" id="A0A4Q9DJ80"/>
<keyword evidence="2 7" id="KW-0813">Transport</keyword>
<dbReference type="InterPro" id="IPR035906">
    <property type="entry name" value="MetI-like_sf"/>
</dbReference>
<keyword evidence="5 7" id="KW-1133">Transmembrane helix</keyword>
<dbReference type="PANTHER" id="PTHR43744:SF9">
    <property type="entry name" value="POLYGALACTURONAN_RHAMNOGALACTURONAN TRANSPORT SYSTEM PERMEASE PROTEIN YTCP"/>
    <property type="match status" value="1"/>
</dbReference>
<keyword evidence="10" id="KW-1185">Reference proteome</keyword>
<reference evidence="9 10" key="1">
    <citation type="submission" date="2019-02" db="EMBL/GenBank/DDBJ databases">
        <title>Paenibacillus sp. nov., isolated from surface-sterilized tissue of Thalictrum simplex L.</title>
        <authorList>
            <person name="Tuo L."/>
        </authorList>
    </citation>
    <scope>NUCLEOTIDE SEQUENCE [LARGE SCALE GENOMIC DNA]</scope>
    <source>
        <strain evidence="9 10">N2SHLJ1</strain>
    </source>
</reference>
<feature type="transmembrane region" description="Helical" evidence="7">
    <location>
        <begin position="108"/>
        <end position="127"/>
    </location>
</feature>
<evidence type="ECO:0000256" key="7">
    <source>
        <dbReference type="RuleBase" id="RU363032"/>
    </source>
</evidence>
<name>A0A4Q9DJ80_9BACL</name>
<evidence type="ECO:0000256" key="2">
    <source>
        <dbReference type="ARBA" id="ARBA00022448"/>
    </source>
</evidence>
<dbReference type="PANTHER" id="PTHR43744">
    <property type="entry name" value="ABC TRANSPORTER PERMEASE PROTEIN MG189-RELATED-RELATED"/>
    <property type="match status" value="1"/>
</dbReference>
<evidence type="ECO:0000256" key="4">
    <source>
        <dbReference type="ARBA" id="ARBA00022692"/>
    </source>
</evidence>
<feature type="transmembrane region" description="Helical" evidence="7">
    <location>
        <begin position="139"/>
        <end position="160"/>
    </location>
</feature>
<dbReference type="CDD" id="cd06261">
    <property type="entry name" value="TM_PBP2"/>
    <property type="match status" value="1"/>
</dbReference>
<dbReference type="Gene3D" id="1.10.3720.10">
    <property type="entry name" value="MetI-like"/>
    <property type="match status" value="1"/>
</dbReference>
<dbReference type="PROSITE" id="PS50928">
    <property type="entry name" value="ABC_TM1"/>
    <property type="match status" value="1"/>
</dbReference>
<accession>A0A4Q9DJ80</accession>
<evidence type="ECO:0000256" key="3">
    <source>
        <dbReference type="ARBA" id="ARBA00022475"/>
    </source>
</evidence>
<comment type="caution">
    <text evidence="9">The sequence shown here is derived from an EMBL/GenBank/DDBJ whole genome shotgun (WGS) entry which is preliminary data.</text>
</comment>
<keyword evidence="4 7" id="KW-0812">Transmembrane</keyword>
<evidence type="ECO:0000256" key="1">
    <source>
        <dbReference type="ARBA" id="ARBA00004651"/>
    </source>
</evidence>
<comment type="similarity">
    <text evidence="7">Belongs to the binding-protein-dependent transport system permease family.</text>
</comment>
<organism evidence="9 10">
    <name type="scientific">Paenibacillus thalictri</name>
    <dbReference type="NCBI Taxonomy" id="2527873"/>
    <lineage>
        <taxon>Bacteria</taxon>
        <taxon>Bacillati</taxon>
        <taxon>Bacillota</taxon>
        <taxon>Bacilli</taxon>
        <taxon>Bacillales</taxon>
        <taxon>Paenibacillaceae</taxon>
        <taxon>Paenibacillus</taxon>
    </lineage>
</organism>
<dbReference type="GO" id="GO:0005886">
    <property type="term" value="C:plasma membrane"/>
    <property type="evidence" value="ECO:0007669"/>
    <property type="project" value="UniProtKB-SubCell"/>
</dbReference>
<feature type="transmembrane region" description="Helical" evidence="7">
    <location>
        <begin position="12"/>
        <end position="34"/>
    </location>
</feature>
<dbReference type="GO" id="GO:0055085">
    <property type="term" value="P:transmembrane transport"/>
    <property type="evidence" value="ECO:0007669"/>
    <property type="project" value="InterPro"/>
</dbReference>
<feature type="transmembrane region" description="Helical" evidence="7">
    <location>
        <begin position="181"/>
        <end position="200"/>
    </location>
</feature>
<protein>
    <submittedName>
        <fullName evidence="9">Carbohydrate ABC transporter permease</fullName>
    </submittedName>
</protein>
<dbReference type="OrthoDB" id="9810086at2"/>
<proteinExistence type="inferred from homology"/>
<evidence type="ECO:0000259" key="8">
    <source>
        <dbReference type="PROSITE" id="PS50928"/>
    </source>
</evidence>
<feature type="domain" description="ABC transmembrane type-1" evidence="8">
    <location>
        <begin position="73"/>
        <end position="271"/>
    </location>
</feature>
<feature type="transmembrane region" description="Helical" evidence="7">
    <location>
        <begin position="255"/>
        <end position="274"/>
    </location>
</feature>
<evidence type="ECO:0000313" key="10">
    <source>
        <dbReference type="Proteomes" id="UP000293142"/>
    </source>
</evidence>
<comment type="subcellular location">
    <subcellularLocation>
        <location evidence="1 7">Cell membrane</location>
        <topology evidence="1 7">Multi-pass membrane protein</topology>
    </subcellularLocation>
</comment>
<evidence type="ECO:0000313" key="9">
    <source>
        <dbReference type="EMBL" id="TBL71463.1"/>
    </source>
</evidence>
<keyword evidence="6 7" id="KW-0472">Membrane</keyword>
<dbReference type="Proteomes" id="UP000293142">
    <property type="component" value="Unassembled WGS sequence"/>
</dbReference>
<gene>
    <name evidence="9" type="ORF">EYB31_30420</name>
</gene>